<keyword evidence="3" id="KW-0883">Thioether bond</keyword>
<feature type="disulfide bond" evidence="8">
    <location>
        <begin position="122"/>
        <end position="185"/>
    </location>
</feature>
<dbReference type="InterPro" id="IPR016213">
    <property type="entry name" value="Polyphenol_oxidase"/>
</dbReference>
<evidence type="ECO:0000256" key="3">
    <source>
        <dbReference type="ARBA" id="ARBA00022784"/>
    </source>
</evidence>
<dbReference type="PANTHER" id="PTHR11474">
    <property type="entry name" value="TYROSINASE FAMILY MEMBER"/>
    <property type="match status" value="1"/>
</dbReference>
<dbReference type="Proteomes" id="UP000316621">
    <property type="component" value="Chromosome 1"/>
</dbReference>
<sequence length="594" mass="66041">MASSLSSLASISSTSSSTRTPSACSTFSQRKSSSQISVVRENKLNHFKVIKCRANKDPDKDANENGFIDRRNMLIGLGGLYGATTTAGFGAGREAMAAPIAPPDLSKCGPANLPAGAAPINCCPPPNTKILDFQLPSSSTPLRVRPAAHLVDDAYVAKYTKAYELMRALPDDDPRSFKQQANVHCAYCDGAYDQAGFPNLEIQVHNSWLFFPFHRYYLYFHERILGSLIGDPTFALPFWNWDSPAGMQMPSMYANPGSSLYDKLRDAKHQPDYLMDLNYNLVDPNLPAQQQYTSNLTTMYRQMVSGAKTATLFLGTPYRAGGQANPGAGTLENVPHGTVHLWTGDRTQPNVENMGNFYSAARDPIFYAHHSNIDRMWTVWKSLGGNRKDFTDPDFLNAAYLFYDENKQLVRVTNKDCLTQENLRYKYEDVEIPWLQSKPVTPKRRAAEKKAAKKQAASKTGFPIVLDKTVQVLVKRPKTKSRSKKEKEDKEEILVISGIELDRSAIVKLDVFINNEDETGPESSEFAGSFTNVPHKHGKKNKKIKTCLKLGITEVLEDLEAEDDEDIVVTIVPKDSGRAKEVVTIEGIEIEFGS</sequence>
<dbReference type="Gramene" id="RZC43513">
    <property type="protein sequence ID" value="RZC43513"/>
    <property type="gene ID" value="C5167_036474"/>
</dbReference>
<dbReference type="PIRSF" id="PIRSF000290">
    <property type="entry name" value="PPO_plant"/>
    <property type="match status" value="1"/>
</dbReference>
<keyword evidence="14" id="KW-1185">Reference proteome</keyword>
<dbReference type="InterPro" id="IPR050316">
    <property type="entry name" value="Tyrosinase/Hemocyanin"/>
</dbReference>
<dbReference type="Pfam" id="PF12142">
    <property type="entry name" value="PPO1_DWL"/>
    <property type="match status" value="1"/>
</dbReference>
<evidence type="ECO:0000259" key="11">
    <source>
        <dbReference type="PROSITE" id="PS00497"/>
    </source>
</evidence>
<feature type="binding site" evidence="7">
    <location>
        <position position="214"/>
    </location>
    <ligand>
        <name>Cu cation</name>
        <dbReference type="ChEBI" id="CHEBI:23378"/>
        <label>A</label>
    </ligand>
</feature>
<evidence type="ECO:0000313" key="13">
    <source>
        <dbReference type="EMBL" id="RZC43513.1"/>
    </source>
</evidence>
<dbReference type="GO" id="GO:0004097">
    <property type="term" value="F:catechol oxidase activity"/>
    <property type="evidence" value="ECO:0007669"/>
    <property type="project" value="InterPro"/>
</dbReference>
<evidence type="ECO:0000256" key="1">
    <source>
        <dbReference type="ARBA" id="ARBA00009928"/>
    </source>
</evidence>
<dbReference type="FunFam" id="1.10.1280.10:FF:000007">
    <property type="entry name" value="Polyphenol oxidase, chloroplastic"/>
    <property type="match status" value="1"/>
</dbReference>
<feature type="binding site" evidence="7">
    <location>
        <position position="184"/>
    </location>
    <ligand>
        <name>Cu cation</name>
        <dbReference type="ChEBI" id="CHEBI:23378"/>
        <label>A</label>
    </ligand>
</feature>
<feature type="disulfide bond" evidence="8">
    <location>
        <begin position="108"/>
        <end position="123"/>
    </location>
</feature>
<dbReference type="AlphaFoldDB" id="A0A4Y7I3R4"/>
<dbReference type="STRING" id="3469.A0A4Y7I3R4"/>
<dbReference type="OMA" id="IWCGDPE"/>
<feature type="domain" description="Tyrosinase copper-binding" evidence="12">
    <location>
        <begin position="363"/>
        <end position="374"/>
    </location>
</feature>
<evidence type="ECO:0000256" key="2">
    <source>
        <dbReference type="ARBA" id="ARBA00022723"/>
    </source>
</evidence>
<feature type="cross-link" description="2'-(S-cysteinyl)-histidine (Cys-His)" evidence="9">
    <location>
        <begin position="188"/>
        <end position="205"/>
    </location>
</feature>
<organism evidence="13 14">
    <name type="scientific">Papaver somniferum</name>
    <name type="common">Opium poppy</name>
    <dbReference type="NCBI Taxonomy" id="3469"/>
    <lineage>
        <taxon>Eukaryota</taxon>
        <taxon>Viridiplantae</taxon>
        <taxon>Streptophyta</taxon>
        <taxon>Embryophyta</taxon>
        <taxon>Tracheophyta</taxon>
        <taxon>Spermatophyta</taxon>
        <taxon>Magnoliopsida</taxon>
        <taxon>Ranunculales</taxon>
        <taxon>Papaveraceae</taxon>
        <taxon>Papaveroideae</taxon>
        <taxon>Papaver</taxon>
    </lineage>
</organism>
<feature type="binding site" evidence="7">
    <location>
        <position position="205"/>
    </location>
    <ligand>
        <name>Cu cation</name>
        <dbReference type="ChEBI" id="CHEBI:23378"/>
        <label>A</label>
    </ligand>
</feature>
<evidence type="ECO:0000256" key="9">
    <source>
        <dbReference type="PIRSR" id="PIRSR000290-3"/>
    </source>
</evidence>
<feature type="binding site" evidence="7">
    <location>
        <position position="340"/>
    </location>
    <ligand>
        <name>Cu cation</name>
        <dbReference type="ChEBI" id="CHEBI:23378"/>
        <label>B</label>
    </ligand>
</feature>
<dbReference type="InterPro" id="IPR022740">
    <property type="entry name" value="Polyphenol_oxidase_C"/>
</dbReference>
<evidence type="ECO:0000256" key="10">
    <source>
        <dbReference type="SAM" id="MobiDB-lite"/>
    </source>
</evidence>
<comment type="cofactor">
    <cofactor evidence="7">
        <name>Cu(2+)</name>
        <dbReference type="ChEBI" id="CHEBI:29036"/>
    </cofactor>
    <text evidence="7">Binds 2 copper ions per subunit.</text>
</comment>
<feature type="binding site" evidence="7">
    <location>
        <position position="370"/>
    </location>
    <ligand>
        <name>Cu cation</name>
        <dbReference type="ChEBI" id="CHEBI:23378"/>
        <label>B</label>
    </ligand>
</feature>
<feature type="compositionally biased region" description="Low complexity" evidence="10">
    <location>
        <begin position="1"/>
        <end position="26"/>
    </location>
</feature>
<proteinExistence type="inferred from homology"/>
<dbReference type="PROSITE" id="PS00498">
    <property type="entry name" value="TYROSINASE_2"/>
    <property type="match status" value="1"/>
</dbReference>
<protein>
    <recommendedName>
        <fullName evidence="11 12">Tyrosinase copper-binding domain-containing protein</fullName>
    </recommendedName>
</protein>
<comment type="similarity">
    <text evidence="1">Belongs to the tyrosinase family.</text>
</comment>
<name>A0A4Y7I3R4_PAPSO</name>
<evidence type="ECO:0000256" key="5">
    <source>
        <dbReference type="ARBA" id="ARBA00023008"/>
    </source>
</evidence>
<gene>
    <name evidence="13" type="ORF">C5167_036474</name>
</gene>
<keyword evidence="4" id="KW-0560">Oxidoreductase</keyword>
<keyword evidence="2 7" id="KW-0479">Metal-binding</keyword>
<evidence type="ECO:0000256" key="8">
    <source>
        <dbReference type="PIRSR" id="PIRSR000290-2"/>
    </source>
</evidence>
<keyword evidence="6 8" id="KW-1015">Disulfide bond</keyword>
<accession>A0A4Y7I3R4</accession>
<dbReference type="SUPFAM" id="SSF48056">
    <property type="entry name" value="Di-copper centre-containing domain"/>
    <property type="match status" value="1"/>
</dbReference>
<dbReference type="EMBL" id="CM010715">
    <property type="protein sequence ID" value="RZC43513.1"/>
    <property type="molecule type" value="Genomic_DNA"/>
</dbReference>
<evidence type="ECO:0000256" key="6">
    <source>
        <dbReference type="ARBA" id="ARBA00023157"/>
    </source>
</evidence>
<dbReference type="Gene3D" id="1.10.1280.10">
    <property type="entry name" value="Di-copper center containing domain from catechol oxidase"/>
    <property type="match status" value="1"/>
</dbReference>
<dbReference type="PRINTS" id="PR00092">
    <property type="entry name" value="TYROSINASE"/>
</dbReference>
<dbReference type="PROSITE" id="PS00497">
    <property type="entry name" value="TYROSINASE_1"/>
    <property type="match status" value="1"/>
</dbReference>
<dbReference type="Pfam" id="PF12143">
    <property type="entry name" value="PPO1_KFDV"/>
    <property type="match status" value="1"/>
</dbReference>
<reference evidence="13 14" key="1">
    <citation type="journal article" date="2018" name="Science">
        <title>The opium poppy genome and morphinan production.</title>
        <authorList>
            <person name="Guo L."/>
            <person name="Winzer T."/>
            <person name="Yang X."/>
            <person name="Li Y."/>
            <person name="Ning Z."/>
            <person name="He Z."/>
            <person name="Teodor R."/>
            <person name="Lu Y."/>
            <person name="Bowser T.A."/>
            <person name="Graham I.A."/>
            <person name="Ye K."/>
        </authorList>
    </citation>
    <scope>NUCLEOTIDE SEQUENCE [LARGE SCALE GENOMIC DNA]</scope>
    <source>
        <strain evidence="14">cv. HN1</strain>
        <tissue evidence="13">Leaves</tissue>
    </source>
</reference>
<evidence type="ECO:0000256" key="4">
    <source>
        <dbReference type="ARBA" id="ARBA00023002"/>
    </source>
</evidence>
<dbReference type="InterPro" id="IPR008922">
    <property type="entry name" value="Di-copper_centre_dom_sf"/>
</dbReference>
<dbReference type="GO" id="GO:0046872">
    <property type="term" value="F:metal ion binding"/>
    <property type="evidence" value="ECO:0007669"/>
    <property type="project" value="UniProtKB-KW"/>
</dbReference>
<feature type="binding site" evidence="7">
    <location>
        <position position="336"/>
    </location>
    <ligand>
        <name>Cu cation</name>
        <dbReference type="ChEBI" id="CHEBI:23378"/>
        <label>B</label>
    </ligand>
</feature>
<feature type="domain" description="Tyrosinase copper-binding" evidence="11">
    <location>
        <begin position="205"/>
        <end position="222"/>
    </location>
</feature>
<evidence type="ECO:0000256" key="7">
    <source>
        <dbReference type="PIRSR" id="PIRSR000290-1"/>
    </source>
</evidence>
<keyword evidence="5 7" id="KW-0186">Copper</keyword>
<dbReference type="GO" id="GO:0046148">
    <property type="term" value="P:pigment biosynthetic process"/>
    <property type="evidence" value="ECO:0007669"/>
    <property type="project" value="InterPro"/>
</dbReference>
<feature type="region of interest" description="Disordered" evidence="10">
    <location>
        <begin position="1"/>
        <end position="28"/>
    </location>
</feature>
<evidence type="ECO:0000313" key="14">
    <source>
        <dbReference type="Proteomes" id="UP000316621"/>
    </source>
</evidence>
<dbReference type="InterPro" id="IPR002227">
    <property type="entry name" value="Tyrosinase_Cu-bd"/>
</dbReference>
<dbReference type="PANTHER" id="PTHR11474:SF76">
    <property type="entry name" value="SHKT DOMAIN-CONTAINING PROTEIN"/>
    <property type="match status" value="1"/>
</dbReference>
<evidence type="ECO:0000259" key="12">
    <source>
        <dbReference type="PROSITE" id="PS00498"/>
    </source>
</evidence>
<dbReference type="Pfam" id="PF00264">
    <property type="entry name" value="Tyrosinase"/>
    <property type="match status" value="1"/>
</dbReference>
<dbReference type="InterPro" id="IPR022739">
    <property type="entry name" value="Polyphenol_oxidase_cen"/>
</dbReference>